<dbReference type="SUPFAM" id="SSF53901">
    <property type="entry name" value="Thiolase-like"/>
    <property type="match status" value="1"/>
</dbReference>
<name>A0A0W0WSB5_9GAMM</name>
<evidence type="ECO:0000256" key="1">
    <source>
        <dbReference type="ARBA" id="ARBA00005194"/>
    </source>
</evidence>
<dbReference type="Gene3D" id="1.10.1200.10">
    <property type="entry name" value="ACP-like"/>
    <property type="match status" value="1"/>
</dbReference>
<dbReference type="STRING" id="454.Lisr_0004"/>
<gene>
    <name evidence="7" type="ORF">Lisr_0004</name>
</gene>
<protein>
    <submittedName>
        <fullName evidence="7">Uncharacterized protein</fullName>
    </submittedName>
</protein>
<dbReference type="AlphaFoldDB" id="A0A0W0WSB5"/>
<dbReference type="PROSITE" id="PS00606">
    <property type="entry name" value="KS3_1"/>
    <property type="match status" value="1"/>
</dbReference>
<comment type="caution">
    <text evidence="7">The sequence shown here is derived from an EMBL/GenBank/DDBJ whole genome shotgun (WGS) entry which is preliminary data.</text>
</comment>
<dbReference type="Proteomes" id="UP000054761">
    <property type="component" value="Unassembled WGS sequence"/>
</dbReference>
<keyword evidence="4" id="KW-0808">Transferase</keyword>
<feature type="domain" description="Ketosynthase family 3 (KS3)" evidence="6">
    <location>
        <begin position="5"/>
        <end position="409"/>
    </location>
</feature>
<dbReference type="CDD" id="cd00833">
    <property type="entry name" value="PKS"/>
    <property type="match status" value="1"/>
</dbReference>
<accession>A0A0W0WSB5</accession>
<dbReference type="InterPro" id="IPR006162">
    <property type="entry name" value="Ppantetheine_attach_site"/>
</dbReference>
<keyword evidence="8" id="KW-1185">Reference proteome</keyword>
<dbReference type="GO" id="GO:0031177">
    <property type="term" value="F:phosphopantetheine binding"/>
    <property type="evidence" value="ECO:0007669"/>
    <property type="project" value="InterPro"/>
</dbReference>
<dbReference type="GO" id="GO:0006633">
    <property type="term" value="P:fatty acid biosynthetic process"/>
    <property type="evidence" value="ECO:0007669"/>
    <property type="project" value="UniProtKB-UniPathway"/>
</dbReference>
<dbReference type="PROSITE" id="PS00012">
    <property type="entry name" value="PHOSPHOPANTETHEINE"/>
    <property type="match status" value="1"/>
</dbReference>
<dbReference type="EMBL" id="LNYH01000001">
    <property type="protein sequence ID" value="KTD35189.1"/>
    <property type="molecule type" value="Genomic_DNA"/>
</dbReference>
<dbReference type="InterPro" id="IPR018201">
    <property type="entry name" value="Ketoacyl_synth_AS"/>
</dbReference>
<dbReference type="RefSeq" id="WP_058500401.1">
    <property type="nucleotide sequence ID" value="NZ_CAAAJA010000050.1"/>
</dbReference>
<dbReference type="Pfam" id="PF00109">
    <property type="entry name" value="ketoacyl-synt"/>
    <property type="match status" value="1"/>
</dbReference>
<dbReference type="SMART" id="SM00823">
    <property type="entry name" value="PKS_PP"/>
    <property type="match status" value="1"/>
</dbReference>
<organism evidence="7 8">
    <name type="scientific">Legionella israelensis</name>
    <dbReference type="NCBI Taxonomy" id="454"/>
    <lineage>
        <taxon>Bacteria</taxon>
        <taxon>Pseudomonadati</taxon>
        <taxon>Pseudomonadota</taxon>
        <taxon>Gammaproteobacteria</taxon>
        <taxon>Legionellales</taxon>
        <taxon>Legionellaceae</taxon>
        <taxon>Legionella</taxon>
    </lineage>
</organism>
<dbReference type="InterPro" id="IPR050091">
    <property type="entry name" value="PKS_NRPS_Biosynth_Enz"/>
</dbReference>
<dbReference type="PROSITE" id="PS52004">
    <property type="entry name" value="KS3_2"/>
    <property type="match status" value="1"/>
</dbReference>
<dbReference type="GO" id="GO:0071770">
    <property type="term" value="P:DIM/DIP cell wall layer assembly"/>
    <property type="evidence" value="ECO:0007669"/>
    <property type="project" value="TreeGrafter"/>
</dbReference>
<dbReference type="InterPro" id="IPR016039">
    <property type="entry name" value="Thiolase-like"/>
</dbReference>
<dbReference type="PATRIC" id="fig|454.4.peg.4"/>
<keyword evidence="3" id="KW-0597">Phosphoprotein</keyword>
<feature type="domain" description="Carrier" evidence="5">
    <location>
        <begin position="456"/>
        <end position="531"/>
    </location>
</feature>
<dbReference type="InterPro" id="IPR014030">
    <property type="entry name" value="Ketoacyl_synth_N"/>
</dbReference>
<evidence type="ECO:0000256" key="4">
    <source>
        <dbReference type="ARBA" id="ARBA00022679"/>
    </source>
</evidence>
<evidence type="ECO:0000259" key="5">
    <source>
        <dbReference type="PROSITE" id="PS50075"/>
    </source>
</evidence>
<dbReference type="GO" id="GO:0005886">
    <property type="term" value="C:plasma membrane"/>
    <property type="evidence" value="ECO:0007669"/>
    <property type="project" value="TreeGrafter"/>
</dbReference>
<dbReference type="InterPro" id="IPR014031">
    <property type="entry name" value="Ketoacyl_synth_C"/>
</dbReference>
<dbReference type="Pfam" id="PF02801">
    <property type="entry name" value="Ketoacyl-synt_C"/>
    <property type="match status" value="1"/>
</dbReference>
<dbReference type="InterPro" id="IPR020841">
    <property type="entry name" value="PKS_Beta-ketoAc_synthase_dom"/>
</dbReference>
<dbReference type="Gene3D" id="3.40.47.10">
    <property type="match status" value="1"/>
</dbReference>
<dbReference type="PANTHER" id="PTHR43775">
    <property type="entry name" value="FATTY ACID SYNTHASE"/>
    <property type="match status" value="1"/>
</dbReference>
<reference evidence="7 8" key="1">
    <citation type="submission" date="2015-11" db="EMBL/GenBank/DDBJ databases">
        <title>Genomic analysis of 38 Legionella species identifies large and diverse effector repertoires.</title>
        <authorList>
            <person name="Burstein D."/>
            <person name="Amaro F."/>
            <person name="Zusman T."/>
            <person name="Lifshitz Z."/>
            <person name="Cohen O."/>
            <person name="Gilbert J.A."/>
            <person name="Pupko T."/>
            <person name="Shuman H.A."/>
            <person name="Segal G."/>
        </authorList>
    </citation>
    <scope>NUCLEOTIDE SEQUENCE [LARGE SCALE GENOMIC DNA]</scope>
    <source>
        <strain evidence="7 8">Bercovier 4</strain>
    </source>
</reference>
<dbReference type="InterPro" id="IPR020806">
    <property type="entry name" value="PKS_PP-bd"/>
</dbReference>
<dbReference type="UniPathway" id="UPA00094"/>
<dbReference type="GO" id="GO:0004312">
    <property type="term" value="F:fatty acid synthase activity"/>
    <property type="evidence" value="ECO:0007669"/>
    <property type="project" value="TreeGrafter"/>
</dbReference>
<evidence type="ECO:0000256" key="2">
    <source>
        <dbReference type="ARBA" id="ARBA00022450"/>
    </source>
</evidence>
<comment type="pathway">
    <text evidence="1">Lipid metabolism; fatty acid biosynthesis.</text>
</comment>
<dbReference type="SUPFAM" id="SSF47336">
    <property type="entry name" value="ACP-like"/>
    <property type="match status" value="1"/>
</dbReference>
<evidence type="ECO:0000313" key="7">
    <source>
        <dbReference type="EMBL" id="KTD35189.1"/>
    </source>
</evidence>
<dbReference type="GO" id="GO:0005737">
    <property type="term" value="C:cytoplasm"/>
    <property type="evidence" value="ECO:0007669"/>
    <property type="project" value="TreeGrafter"/>
</dbReference>
<dbReference type="PROSITE" id="PS50075">
    <property type="entry name" value="CARRIER"/>
    <property type="match status" value="1"/>
</dbReference>
<keyword evidence="2" id="KW-0596">Phosphopantetheine</keyword>
<sequence length="555" mass="60717">MHKDDQGIAIIGFHMRLPACQTPLDLMNNLDNQYSAIRNQLTNPLQNQIAYMAEIDDVDCFDASFFHYTKQEASMICPQQRLLLESSWLALDNANIKTPLIENNKTGVFTSCSANPFYWQALLTEYSDPINQYQILINNDKDYSATRIAYKFNCQGPAMSIQTGCSSGLVALHQAKRAIENNECDTAIVGAASVTFPIVKPMPLVEGMIFSQTGQCHPYCHDANGTVGGMGVVVLIVSSLRLAIENAQPILAVIKGSALNNDGHRKMSYTAPSVDAQIDVMREALDNADIKANEIDFIEGHGTATKIGDAIELTALEQVYGDGRSIPLGSIKANIGHLDVASGLASTLKAVLALNRKATFPQPYAELTMPNLKPHFQLYSQPQPLNNNSYAAVSALGVGGTNAHIILGPAPVDSIDGSLLIHKKPTYRFNKTHIPMPGMPDNEPNYDAETLTNNSVVNPDIKSKVLEAWNKVLGQHNWQSTDNFFEVGGESLTAIALAQQINLLTGLKLTYTAIFDCPTLGQLTESVMQEVAKPQSNEVYLSNFEQTDDYEFEEL</sequence>
<proteinExistence type="predicted"/>
<dbReference type="Pfam" id="PF00550">
    <property type="entry name" value="PP-binding"/>
    <property type="match status" value="1"/>
</dbReference>
<evidence type="ECO:0000313" key="8">
    <source>
        <dbReference type="Proteomes" id="UP000054761"/>
    </source>
</evidence>
<dbReference type="SMART" id="SM00825">
    <property type="entry name" value="PKS_KS"/>
    <property type="match status" value="1"/>
</dbReference>
<dbReference type="GO" id="GO:0004315">
    <property type="term" value="F:3-oxoacyl-[acyl-carrier-protein] synthase activity"/>
    <property type="evidence" value="ECO:0007669"/>
    <property type="project" value="InterPro"/>
</dbReference>
<dbReference type="InterPro" id="IPR009081">
    <property type="entry name" value="PP-bd_ACP"/>
</dbReference>
<dbReference type="OrthoDB" id="9778690at2"/>
<evidence type="ECO:0000256" key="3">
    <source>
        <dbReference type="ARBA" id="ARBA00022553"/>
    </source>
</evidence>
<dbReference type="InterPro" id="IPR036736">
    <property type="entry name" value="ACP-like_sf"/>
</dbReference>
<evidence type="ECO:0000259" key="6">
    <source>
        <dbReference type="PROSITE" id="PS52004"/>
    </source>
</evidence>
<dbReference type="PANTHER" id="PTHR43775:SF37">
    <property type="entry name" value="SI:DKEY-61P9.11"/>
    <property type="match status" value="1"/>
</dbReference>